<accession>A0A829YBC3</accession>
<gene>
    <name evidence="1" type="ORF">GCM10011487_22630</name>
</gene>
<sequence>MQYTPELLVIQRGTNESIAENLRSALEFMDLSSQAHDSATKRKYYKKARMAHDAADQLLRRKLPASPSARAELGAAIAKLRSRLVAYECVHS</sequence>
<evidence type="ECO:0000313" key="1">
    <source>
        <dbReference type="EMBL" id="GFE80263.1"/>
    </source>
</evidence>
<protein>
    <submittedName>
        <fullName evidence="1">Uncharacterized protein</fullName>
    </submittedName>
</protein>
<proteinExistence type="predicted"/>
<dbReference type="AlphaFoldDB" id="A0A829YBC3"/>
<dbReference type="EMBL" id="BLJN01000002">
    <property type="protein sequence ID" value="GFE80263.1"/>
    <property type="molecule type" value="Genomic_DNA"/>
</dbReference>
<dbReference type="Proteomes" id="UP000445000">
    <property type="component" value="Unassembled WGS sequence"/>
</dbReference>
<organism evidence="1 2">
    <name type="scientific">Steroidobacter agaridevorans</name>
    <dbReference type="NCBI Taxonomy" id="2695856"/>
    <lineage>
        <taxon>Bacteria</taxon>
        <taxon>Pseudomonadati</taxon>
        <taxon>Pseudomonadota</taxon>
        <taxon>Gammaproteobacteria</taxon>
        <taxon>Steroidobacterales</taxon>
        <taxon>Steroidobacteraceae</taxon>
        <taxon>Steroidobacter</taxon>
    </lineage>
</organism>
<reference evidence="2" key="1">
    <citation type="submission" date="2020-01" db="EMBL/GenBank/DDBJ databases">
        <title>'Steroidobacter agaridevorans' sp. nov., agar-degrading bacteria isolated from rhizosphere soils.</title>
        <authorList>
            <person name="Ikenaga M."/>
            <person name="Kataoka M."/>
            <person name="Murouchi A."/>
            <person name="Katsuragi S."/>
            <person name="Sakai M."/>
        </authorList>
    </citation>
    <scope>NUCLEOTIDE SEQUENCE [LARGE SCALE GENOMIC DNA]</scope>
    <source>
        <strain evidence="2">YU21-B</strain>
    </source>
</reference>
<comment type="caution">
    <text evidence="1">The sequence shown here is derived from an EMBL/GenBank/DDBJ whole genome shotgun (WGS) entry which is preliminary data.</text>
</comment>
<keyword evidence="2" id="KW-1185">Reference proteome</keyword>
<name>A0A829YBC3_9GAMM</name>
<evidence type="ECO:0000313" key="2">
    <source>
        <dbReference type="Proteomes" id="UP000445000"/>
    </source>
</evidence>